<reference evidence="1" key="1">
    <citation type="submission" date="2021-04" db="EMBL/GenBank/DDBJ databases">
        <title>Genomic analysis of electroactive and textile dye degrading Bacillus circulans strain: DC10 isolated from constructed wetland-microbial fuel cells treating textile dye wastewaters.</title>
        <authorList>
            <person name="Patel D.U."/>
            <person name="Desai C.R."/>
        </authorList>
    </citation>
    <scope>NUCLEOTIDE SEQUENCE</scope>
    <source>
        <strain evidence="1">DC10</strain>
    </source>
</reference>
<dbReference type="InterPro" id="IPR025004">
    <property type="entry name" value="SenN/SenS"/>
</dbReference>
<accession>A0A941JPT8</accession>
<protein>
    <submittedName>
        <fullName evidence="1">FbpB family small basic protein</fullName>
    </submittedName>
</protein>
<evidence type="ECO:0000313" key="1">
    <source>
        <dbReference type="EMBL" id="MBR8668787.1"/>
    </source>
</evidence>
<gene>
    <name evidence="1" type="ORF">KD144_04460</name>
</gene>
<dbReference type="RefSeq" id="WP_212117373.1">
    <property type="nucleotide sequence ID" value="NZ_JAGTPX020000003.1"/>
</dbReference>
<organism evidence="1">
    <name type="scientific">Niallia circulans</name>
    <name type="common">Bacillus circulans</name>
    <dbReference type="NCBI Taxonomy" id="1397"/>
    <lineage>
        <taxon>Bacteria</taxon>
        <taxon>Bacillati</taxon>
        <taxon>Bacillota</taxon>
        <taxon>Bacilli</taxon>
        <taxon>Bacillales</taxon>
        <taxon>Bacillaceae</taxon>
        <taxon>Niallia</taxon>
    </lineage>
</organism>
<sequence length="40" mass="4914">MNKKTLKQLVNENKNLILKDKRIIDNIYKKIEDRIMQNKK</sequence>
<dbReference type="AlphaFoldDB" id="A0A941JPT8"/>
<dbReference type="EMBL" id="JAGTPX010000003">
    <property type="protein sequence ID" value="MBR8668787.1"/>
    <property type="molecule type" value="Genomic_DNA"/>
</dbReference>
<proteinExistence type="predicted"/>
<comment type="caution">
    <text evidence="1">The sequence shown here is derived from an EMBL/GenBank/DDBJ whole genome shotgun (WGS) entry which is preliminary data.</text>
</comment>
<name>A0A941JPT8_NIACI</name>
<dbReference type="Pfam" id="PF13040">
    <property type="entry name" value="Fur_reg_FbpB"/>
    <property type="match status" value="1"/>
</dbReference>